<dbReference type="Pfam" id="PF13097">
    <property type="entry name" value="CENP-U"/>
    <property type="match status" value="1"/>
</dbReference>
<keyword evidence="13" id="KW-1185">Reference proteome</keyword>
<evidence type="ECO:0000256" key="1">
    <source>
        <dbReference type="ARBA" id="ARBA00004123"/>
    </source>
</evidence>
<feature type="coiled-coil region" evidence="10">
    <location>
        <begin position="289"/>
        <end position="323"/>
    </location>
</feature>
<sequence>MSAKKGRRAKVLTVPQQQSQKGSSNDQMDSPNMSSIDRASFLEGLQLNYGNPLHSTAVEEDLNVPEEDQRSGGKAGRKEVPQTAKTAVKQRGAAVKRKETERDGENEEKRKRRSTGGTRPVDNQQTKKGKKRESETGSGKSSDAAPQEKADPTYKRVLSSEEEEGGDEDGSWIPSPKKATALRLGRSRKSDKSKSRSSSSGSASAGPEKPTRDQQRRKRRGGGGTDTEVVLEAFLDFCDQYRESVESKAVKQAVDSFSSNVEEQLLEKISSSKEFNVLKRENAKVASSIRTKTQRLLEAKNELMRAERQTWLLEKEKAELEVRLADLRRGRAFLHDIRELNRQYLDHRHKRPKEKETYGASSLPALLLETKHIQGAEPQLGVTNNRLKKQLRKNKTRK</sequence>
<gene>
    <name evidence="12" type="ORF">VZT92_022937</name>
</gene>
<comment type="subcellular location">
    <subcellularLocation>
        <location evidence="2">Chromosome</location>
        <location evidence="2">Centromere</location>
    </subcellularLocation>
    <subcellularLocation>
        <location evidence="1">Nucleus</location>
    </subcellularLocation>
</comment>
<dbReference type="GO" id="GO:0000775">
    <property type="term" value="C:chromosome, centromeric region"/>
    <property type="evidence" value="ECO:0007669"/>
    <property type="project" value="UniProtKB-SubCell"/>
</dbReference>
<evidence type="ECO:0000256" key="4">
    <source>
        <dbReference type="ARBA" id="ARBA00016402"/>
    </source>
</evidence>
<keyword evidence="8" id="KW-0137">Centromere</keyword>
<dbReference type="GO" id="GO:0005634">
    <property type="term" value="C:nucleus"/>
    <property type="evidence" value="ECO:0007669"/>
    <property type="project" value="UniProtKB-SubCell"/>
</dbReference>
<comment type="similarity">
    <text evidence="3">Belongs to the CENP-U/AME1 family.</text>
</comment>
<keyword evidence="7" id="KW-0539">Nucleus</keyword>
<comment type="caution">
    <text evidence="12">The sequence shown here is derived from an EMBL/GenBank/DDBJ whole genome shotgun (WGS) entry which is preliminary data.</text>
</comment>
<feature type="compositionally biased region" description="Basic residues" evidence="11">
    <location>
        <begin position="1"/>
        <end position="10"/>
    </location>
</feature>
<feature type="compositionally biased region" description="Acidic residues" evidence="11">
    <location>
        <begin position="160"/>
        <end position="170"/>
    </location>
</feature>
<feature type="region of interest" description="Disordered" evidence="11">
    <location>
        <begin position="52"/>
        <end position="225"/>
    </location>
</feature>
<evidence type="ECO:0000256" key="8">
    <source>
        <dbReference type="ARBA" id="ARBA00023328"/>
    </source>
</evidence>
<dbReference type="AlphaFoldDB" id="A0AAW1E5Z1"/>
<proteinExistence type="inferred from homology"/>
<evidence type="ECO:0000256" key="7">
    <source>
        <dbReference type="ARBA" id="ARBA00023242"/>
    </source>
</evidence>
<evidence type="ECO:0000313" key="12">
    <source>
        <dbReference type="EMBL" id="KAK9517578.1"/>
    </source>
</evidence>
<evidence type="ECO:0000256" key="5">
    <source>
        <dbReference type="ARBA" id="ARBA00022454"/>
    </source>
</evidence>
<feature type="compositionally biased region" description="Polar residues" evidence="11">
    <location>
        <begin position="14"/>
        <end position="37"/>
    </location>
</feature>
<reference evidence="12 13" key="1">
    <citation type="journal article" date="2024" name="Genome Biol. Evol.">
        <title>Chromosome-level genome assembly of the viviparous eelpout Zoarces viviparus.</title>
        <authorList>
            <person name="Fuhrmann N."/>
            <person name="Brasseur M.V."/>
            <person name="Bakowski C.E."/>
            <person name="Podsiadlowski L."/>
            <person name="Prost S."/>
            <person name="Krehenwinkel H."/>
            <person name="Mayer C."/>
        </authorList>
    </citation>
    <scope>NUCLEOTIDE SEQUENCE [LARGE SCALE GENOMIC DNA]</scope>
    <source>
        <strain evidence="12">NO-MEL_2022_Ind0_liver</strain>
    </source>
</reference>
<name>A0AAW1E5Z1_ZOAVI</name>
<dbReference type="PANTHER" id="PTHR32222:SF1">
    <property type="entry name" value="CENTROMERE PROTEIN U"/>
    <property type="match status" value="1"/>
</dbReference>
<feature type="compositionally biased region" description="Basic and acidic residues" evidence="11">
    <location>
        <begin position="67"/>
        <end position="80"/>
    </location>
</feature>
<dbReference type="PANTHER" id="PTHR32222">
    <property type="entry name" value="CENTROMERE PROTEIN U"/>
    <property type="match status" value="1"/>
</dbReference>
<accession>A0AAW1E5Z1</accession>
<evidence type="ECO:0000256" key="6">
    <source>
        <dbReference type="ARBA" id="ARBA00023054"/>
    </source>
</evidence>
<dbReference type="Proteomes" id="UP001488805">
    <property type="component" value="Unassembled WGS sequence"/>
</dbReference>
<keyword evidence="5" id="KW-0158">Chromosome</keyword>
<evidence type="ECO:0000313" key="13">
    <source>
        <dbReference type="Proteomes" id="UP001488805"/>
    </source>
</evidence>
<dbReference type="InterPro" id="IPR025214">
    <property type="entry name" value="CENP-U"/>
</dbReference>
<evidence type="ECO:0000256" key="11">
    <source>
        <dbReference type="SAM" id="MobiDB-lite"/>
    </source>
</evidence>
<feature type="region of interest" description="Disordered" evidence="11">
    <location>
        <begin position="1"/>
        <end position="39"/>
    </location>
</feature>
<organism evidence="12 13">
    <name type="scientific">Zoarces viviparus</name>
    <name type="common">Viviparous eelpout</name>
    <name type="synonym">Blennius viviparus</name>
    <dbReference type="NCBI Taxonomy" id="48416"/>
    <lineage>
        <taxon>Eukaryota</taxon>
        <taxon>Metazoa</taxon>
        <taxon>Chordata</taxon>
        <taxon>Craniata</taxon>
        <taxon>Vertebrata</taxon>
        <taxon>Euteleostomi</taxon>
        <taxon>Actinopterygii</taxon>
        <taxon>Neopterygii</taxon>
        <taxon>Teleostei</taxon>
        <taxon>Neoteleostei</taxon>
        <taxon>Acanthomorphata</taxon>
        <taxon>Eupercaria</taxon>
        <taxon>Perciformes</taxon>
        <taxon>Cottioidei</taxon>
        <taxon>Zoarcales</taxon>
        <taxon>Zoarcidae</taxon>
        <taxon>Zoarcinae</taxon>
        <taxon>Zoarces</taxon>
    </lineage>
</organism>
<dbReference type="EMBL" id="JBCEZU010000538">
    <property type="protein sequence ID" value="KAK9517578.1"/>
    <property type="molecule type" value="Genomic_DNA"/>
</dbReference>
<feature type="compositionally biased region" description="Basic and acidic residues" evidence="11">
    <location>
        <begin position="96"/>
        <end position="109"/>
    </location>
</feature>
<evidence type="ECO:0000256" key="3">
    <source>
        <dbReference type="ARBA" id="ARBA00010440"/>
    </source>
</evidence>
<feature type="compositionally biased region" description="Low complexity" evidence="11">
    <location>
        <begin position="196"/>
        <end position="206"/>
    </location>
</feature>
<evidence type="ECO:0000256" key="2">
    <source>
        <dbReference type="ARBA" id="ARBA00004584"/>
    </source>
</evidence>
<protein>
    <recommendedName>
        <fullName evidence="4">Centromere protein U</fullName>
    </recommendedName>
    <alternativeName>
        <fullName evidence="9">MLF1-interacting protein</fullName>
    </alternativeName>
</protein>
<keyword evidence="6 10" id="KW-0175">Coiled coil</keyword>
<evidence type="ECO:0000256" key="10">
    <source>
        <dbReference type="SAM" id="Coils"/>
    </source>
</evidence>
<evidence type="ECO:0000256" key="9">
    <source>
        <dbReference type="ARBA" id="ARBA00031456"/>
    </source>
</evidence>
<feature type="compositionally biased region" description="Polar residues" evidence="11">
    <location>
        <begin position="115"/>
        <end position="126"/>
    </location>
</feature>